<protein>
    <submittedName>
        <fullName evidence="2">Uncharacterized protein</fullName>
    </submittedName>
</protein>
<keyword evidence="3" id="KW-1185">Reference proteome</keyword>
<evidence type="ECO:0000313" key="2">
    <source>
        <dbReference type="EMBL" id="AXF86784.1"/>
    </source>
</evidence>
<dbReference type="KEGG" id="hyf:DTO96_102540"/>
<sequence length="138" mass="15104">MDTSTIALGDYIFSGALFLFDLLGTLLIGYLLHTAGKTSHKTIKTAVLVGMGGLLYQSMQCLWIVITGKLPAYTAYPFWACKDISMVLFAVTFWLATRKASMTTGSLLAFALMFVSPAAWGVVLAFIWAFALIFWLKG</sequence>
<evidence type="ECO:0000313" key="3">
    <source>
        <dbReference type="Proteomes" id="UP000252182"/>
    </source>
</evidence>
<feature type="transmembrane region" description="Helical" evidence="1">
    <location>
        <begin position="107"/>
        <end position="136"/>
    </location>
</feature>
<evidence type="ECO:0000256" key="1">
    <source>
        <dbReference type="SAM" id="Phobius"/>
    </source>
</evidence>
<accession>A0A345DEJ6</accession>
<feature type="transmembrane region" description="Helical" evidence="1">
    <location>
        <begin position="12"/>
        <end position="33"/>
    </location>
</feature>
<dbReference type="Proteomes" id="UP000252182">
    <property type="component" value="Chromosome"/>
</dbReference>
<organism evidence="2 3">
    <name type="scientific">Ephemeroptericola cinctiostellae</name>
    <dbReference type="NCBI Taxonomy" id="2268024"/>
    <lineage>
        <taxon>Bacteria</taxon>
        <taxon>Pseudomonadati</taxon>
        <taxon>Pseudomonadota</taxon>
        <taxon>Betaproteobacteria</taxon>
        <taxon>Burkholderiales</taxon>
        <taxon>Burkholderiaceae</taxon>
        <taxon>Ephemeroptericola</taxon>
    </lineage>
</organism>
<keyword evidence="1" id="KW-1133">Transmembrane helix</keyword>
<feature type="transmembrane region" description="Helical" evidence="1">
    <location>
        <begin position="45"/>
        <end position="66"/>
    </location>
</feature>
<dbReference type="RefSeq" id="WP_114563826.1">
    <property type="nucleotide sequence ID" value="NZ_CP031124.1"/>
</dbReference>
<gene>
    <name evidence="2" type="ORF">DTO96_102540</name>
</gene>
<dbReference type="AlphaFoldDB" id="A0A345DEJ6"/>
<name>A0A345DEJ6_9BURK</name>
<keyword evidence="1" id="KW-0812">Transmembrane</keyword>
<reference evidence="3" key="1">
    <citation type="submission" date="2018-07" db="EMBL/GenBank/DDBJ databases">
        <authorList>
            <person name="Kim H."/>
        </authorList>
    </citation>
    <scope>NUCLEOTIDE SEQUENCE [LARGE SCALE GENOMIC DNA]</scope>
    <source>
        <strain evidence="3">F02</strain>
    </source>
</reference>
<keyword evidence="1" id="KW-0472">Membrane</keyword>
<proteinExistence type="predicted"/>
<feature type="transmembrane region" description="Helical" evidence="1">
    <location>
        <begin position="72"/>
        <end position="95"/>
    </location>
</feature>
<dbReference type="EMBL" id="CP031124">
    <property type="protein sequence ID" value="AXF86784.1"/>
    <property type="molecule type" value="Genomic_DNA"/>
</dbReference>